<evidence type="ECO:0000313" key="1">
    <source>
        <dbReference type="Proteomes" id="UP000504637"/>
    </source>
</evidence>
<reference evidence="2" key="2">
    <citation type="submission" date="2020-04" db="EMBL/GenBank/DDBJ databases">
        <authorList>
            <consortium name="NCBI Genome Project"/>
        </authorList>
    </citation>
    <scope>NUCLEOTIDE SEQUENCE</scope>
    <source>
        <strain evidence="2">CBS 342.82</strain>
    </source>
</reference>
<sequence>MSPGCSCSPIVLLVVALASASRAALHKIVILLMLALCHFGIEAKSRRQCGQQQATPQYPQSPIG</sequence>
<protein>
    <submittedName>
        <fullName evidence="2">Uncharacterized protein</fullName>
    </submittedName>
</protein>
<reference evidence="2" key="1">
    <citation type="submission" date="2020-01" db="EMBL/GenBank/DDBJ databases">
        <authorList>
            <consortium name="DOE Joint Genome Institute"/>
            <person name="Haridas S."/>
            <person name="Albert R."/>
            <person name="Binder M."/>
            <person name="Bloem J."/>
            <person name="Labutti K."/>
            <person name="Salamov A."/>
            <person name="Andreopoulos B."/>
            <person name="Baker S.E."/>
            <person name="Barry K."/>
            <person name="Bills G."/>
            <person name="Bluhm B.H."/>
            <person name="Cannon C."/>
            <person name="Castanera R."/>
            <person name="Culley D.E."/>
            <person name="Daum C."/>
            <person name="Ezra D."/>
            <person name="Gonzalez J.B."/>
            <person name="Henrissat B."/>
            <person name="Kuo A."/>
            <person name="Liang C."/>
            <person name="Lipzen A."/>
            <person name="Lutzoni F."/>
            <person name="Magnuson J."/>
            <person name="Mondo S."/>
            <person name="Nolan M."/>
            <person name="Ohm R."/>
            <person name="Pangilinan J."/>
            <person name="Park H.-J."/>
            <person name="Ramirez L."/>
            <person name="Alfaro M."/>
            <person name="Sun H."/>
            <person name="Tritt A."/>
            <person name="Yoshinaga Y."/>
            <person name="Zwiers L.-H."/>
            <person name="Turgeon B.G."/>
            <person name="Goodwin S.B."/>
            <person name="Spatafora J.W."/>
            <person name="Crous P.W."/>
            <person name="Grigoriev I.V."/>
        </authorList>
    </citation>
    <scope>NUCLEOTIDE SEQUENCE</scope>
    <source>
        <strain evidence="2">CBS 342.82</strain>
    </source>
</reference>
<evidence type="ECO:0000313" key="2">
    <source>
        <dbReference type="RefSeq" id="XP_033455075.1"/>
    </source>
</evidence>
<dbReference type="AlphaFoldDB" id="A0A6J3LRX7"/>
<dbReference type="RefSeq" id="XP_033455075.1">
    <property type="nucleotide sequence ID" value="XM_033606066.1"/>
</dbReference>
<keyword evidence="1" id="KW-1185">Reference proteome</keyword>
<reference evidence="2" key="3">
    <citation type="submission" date="2025-08" db="UniProtKB">
        <authorList>
            <consortium name="RefSeq"/>
        </authorList>
    </citation>
    <scope>IDENTIFICATION</scope>
    <source>
        <strain evidence="2">CBS 342.82</strain>
    </source>
</reference>
<dbReference type="GeneID" id="54363866"/>
<organism evidence="2">
    <name type="scientific">Dissoconium aciculare CBS 342.82</name>
    <dbReference type="NCBI Taxonomy" id="1314786"/>
    <lineage>
        <taxon>Eukaryota</taxon>
        <taxon>Fungi</taxon>
        <taxon>Dikarya</taxon>
        <taxon>Ascomycota</taxon>
        <taxon>Pezizomycotina</taxon>
        <taxon>Dothideomycetes</taxon>
        <taxon>Dothideomycetidae</taxon>
        <taxon>Mycosphaerellales</taxon>
        <taxon>Dissoconiaceae</taxon>
        <taxon>Dissoconium</taxon>
    </lineage>
</organism>
<name>A0A6J3LRX7_9PEZI</name>
<gene>
    <name evidence="2" type="ORF">K489DRAFT_385307</name>
</gene>
<dbReference type="Proteomes" id="UP000504637">
    <property type="component" value="Unplaced"/>
</dbReference>
<accession>A0A6J3LRX7</accession>
<proteinExistence type="predicted"/>